<comment type="caution">
    <text evidence="3">The sequence shown here is derived from an EMBL/GenBank/DDBJ whole genome shotgun (WGS) entry which is preliminary data.</text>
</comment>
<reference evidence="3 4" key="1">
    <citation type="submission" date="2024-02" db="EMBL/GenBank/DDBJ databases">
        <title>Bacteria isolated from the canopy kelp, Nereocystis luetkeana.</title>
        <authorList>
            <person name="Pfister C.A."/>
            <person name="Younker I.T."/>
            <person name="Light S.H."/>
        </authorList>
    </citation>
    <scope>NUCLEOTIDE SEQUENCE [LARGE SCALE GENOMIC DNA]</scope>
    <source>
        <strain evidence="3 4">TI.5.07</strain>
    </source>
</reference>
<organism evidence="3 4">
    <name type="scientific">Cobetia marina</name>
    <name type="common">Deleya marina</name>
    <dbReference type="NCBI Taxonomy" id="28258"/>
    <lineage>
        <taxon>Bacteria</taxon>
        <taxon>Pseudomonadati</taxon>
        <taxon>Pseudomonadota</taxon>
        <taxon>Gammaproteobacteria</taxon>
        <taxon>Oceanospirillales</taxon>
        <taxon>Halomonadaceae</taxon>
        <taxon>Cobetia</taxon>
    </lineage>
</organism>
<keyword evidence="2" id="KW-1133">Transmembrane helix</keyword>
<evidence type="ECO:0000256" key="2">
    <source>
        <dbReference type="SAM" id="Phobius"/>
    </source>
</evidence>
<evidence type="ECO:0000313" key="3">
    <source>
        <dbReference type="EMBL" id="MEL0616701.1"/>
    </source>
</evidence>
<sequence length="175" mass="19366">MTDQNQKLEYDVVYSLHVEKMTERFNRRLDNLITFGLILLGSAIAGSLGNSVLIGILVAALSASQLVWRFGEKAGHAETQMKRYEQLLSEFNVLDNDSVRARLNALSAQDSTPLTSLENIATRNTIIYLGWYENDLGLTRLEQVLGFFCGATPMPKKPRQGHGGEAQAAHDETPA</sequence>
<dbReference type="Proteomes" id="UP001378242">
    <property type="component" value="Unassembled WGS sequence"/>
</dbReference>
<keyword evidence="4" id="KW-1185">Reference proteome</keyword>
<dbReference type="RefSeq" id="WP_341542290.1">
    <property type="nucleotide sequence ID" value="NZ_JBAKAP010000006.1"/>
</dbReference>
<evidence type="ECO:0000313" key="4">
    <source>
        <dbReference type="Proteomes" id="UP001378242"/>
    </source>
</evidence>
<gene>
    <name evidence="3" type="ORF">V6243_07620</name>
</gene>
<evidence type="ECO:0008006" key="5">
    <source>
        <dbReference type="Google" id="ProtNLM"/>
    </source>
</evidence>
<protein>
    <recommendedName>
        <fullName evidence="5">SMODS and SLOG-associating 2TM effector domain-containing protein</fullName>
    </recommendedName>
</protein>
<dbReference type="EMBL" id="JBAKAP010000006">
    <property type="protein sequence ID" value="MEL0616701.1"/>
    <property type="molecule type" value="Genomic_DNA"/>
</dbReference>
<feature type="transmembrane region" description="Helical" evidence="2">
    <location>
        <begin position="29"/>
        <end position="46"/>
    </location>
</feature>
<keyword evidence="2" id="KW-0472">Membrane</keyword>
<evidence type="ECO:0000256" key="1">
    <source>
        <dbReference type="SAM" id="MobiDB-lite"/>
    </source>
</evidence>
<keyword evidence="2" id="KW-0812">Transmembrane</keyword>
<accession>A0ABU9GE02</accession>
<proteinExistence type="predicted"/>
<name>A0ABU9GE02_COBMA</name>
<feature type="region of interest" description="Disordered" evidence="1">
    <location>
        <begin position="156"/>
        <end position="175"/>
    </location>
</feature>